<comment type="subcellular location">
    <subcellularLocation>
        <location evidence="9">Cytoplasm</location>
    </subcellularLocation>
</comment>
<evidence type="ECO:0000256" key="5">
    <source>
        <dbReference type="ARBA" id="ARBA00022723"/>
    </source>
</evidence>
<dbReference type="InterPro" id="IPR006638">
    <property type="entry name" value="Elp3/MiaA/NifB-like_rSAM"/>
</dbReference>
<keyword evidence="6 9" id="KW-0408">Iron</keyword>
<dbReference type="SFLD" id="SFLDG01065">
    <property type="entry name" value="anaerobic_coproporphyrinogen-I"/>
    <property type="match status" value="1"/>
</dbReference>
<dbReference type="GO" id="GO:0004109">
    <property type="term" value="F:coproporphyrinogen oxidase activity"/>
    <property type="evidence" value="ECO:0007669"/>
    <property type="project" value="InterPro"/>
</dbReference>
<keyword evidence="9" id="KW-0004">4Fe-4S</keyword>
<accession>A0A9W5RDW3</accession>
<comment type="similarity">
    <text evidence="1">Belongs to the anaerobic coproporphyrinogen-III oxidase family. HemW subfamily.</text>
</comment>
<dbReference type="SFLD" id="SFLDF00562">
    <property type="entry name" value="HemN-like__clustered_with_heat"/>
    <property type="match status" value="1"/>
</dbReference>
<comment type="caution">
    <text evidence="11">The sequence shown here is derived from an EMBL/GenBank/DDBJ whole genome shotgun (WGS) entry which is preliminary data.</text>
</comment>
<dbReference type="Proteomes" id="UP000014387">
    <property type="component" value="Unassembled WGS sequence"/>
</dbReference>
<dbReference type="InterPro" id="IPR004559">
    <property type="entry name" value="HemW-like"/>
</dbReference>
<evidence type="ECO:0000256" key="7">
    <source>
        <dbReference type="ARBA" id="ARBA00023014"/>
    </source>
</evidence>
<dbReference type="RefSeq" id="WP_016443754.1">
    <property type="nucleotide sequence ID" value="NZ_KE150266.1"/>
</dbReference>
<dbReference type="InterPro" id="IPR058240">
    <property type="entry name" value="rSAM_sf"/>
</dbReference>
<keyword evidence="8 9" id="KW-0143">Chaperone</keyword>
<dbReference type="GO" id="GO:0046872">
    <property type="term" value="F:metal ion binding"/>
    <property type="evidence" value="ECO:0007669"/>
    <property type="project" value="UniProtKB-UniRule"/>
</dbReference>
<evidence type="ECO:0000256" key="3">
    <source>
        <dbReference type="ARBA" id="ARBA00022617"/>
    </source>
</evidence>
<keyword evidence="9" id="KW-0963">Cytoplasm</keyword>
<dbReference type="OrthoDB" id="9808022at2"/>
<evidence type="ECO:0000256" key="1">
    <source>
        <dbReference type="ARBA" id="ARBA00006100"/>
    </source>
</evidence>
<dbReference type="AlphaFoldDB" id="A0A9W5RDW3"/>
<proteinExistence type="inferred from homology"/>
<feature type="domain" description="Radical SAM core" evidence="10">
    <location>
        <begin position="23"/>
        <end position="267"/>
    </location>
</feature>
<dbReference type="SFLD" id="SFLDG01082">
    <property type="entry name" value="B12-binding_domain_containing"/>
    <property type="match status" value="1"/>
</dbReference>
<protein>
    <recommendedName>
        <fullName evidence="2 9">Heme chaperone HemW</fullName>
    </recommendedName>
</protein>
<dbReference type="InterPro" id="IPR007197">
    <property type="entry name" value="rSAM"/>
</dbReference>
<dbReference type="InterPro" id="IPR013785">
    <property type="entry name" value="Aldolase_TIM"/>
</dbReference>
<evidence type="ECO:0000256" key="2">
    <source>
        <dbReference type="ARBA" id="ARBA00017228"/>
    </source>
</evidence>
<name>A0A9W5RDW3_9ACTO</name>
<sequence>MSPQLPDGIAWPNDGYLDPQLVGTPSKNLALYIHVPFCTVRCGYCDFNTYTVGFGQGADTASYHHSVEKEVKLAANRLRPFEHNPVKSIFFGGGTPTLLQAGQICQILQSVKGSFALDTDAEVTVEANPDTIDQAGLEHLAKAGVTRVSFGMQSAVPHVLQTLDRTHTPQQVPRVVKWAREVGLDASVDLIYGTPGESLADWQASLEAAIELQPDHISSYALVIEEGTKMWTQVRRGELEMPNPDDEAEKYELADTLLAQAGYAWYEISNWAKIEPGETAGTTKLRHASRHNLAYWFDWDWWGIGPGAHSHVGDVRWWNRKHPRAWADALAGGTANLSQCPESAKMDEHVSTRISTLSQLVSPAQAGEILQEADRALESVMLRIRTADGIATSQLAPQVRGRVPGLVNEGLIEQGAVAVGVVRLTLKGRLLADYVTRELTV</sequence>
<keyword evidence="12" id="KW-1185">Reference proteome</keyword>
<gene>
    <name evidence="11" type="ORF">HMPREF9238_00390</name>
</gene>
<reference evidence="11 12" key="1">
    <citation type="submission" date="2013-05" db="EMBL/GenBank/DDBJ databases">
        <title>The Genome Sequence of Actinomyces europaeus ACS-120-V-COL10B.</title>
        <authorList>
            <consortium name="The Broad Institute Genomics Platform"/>
            <person name="Earl A."/>
            <person name="Ward D."/>
            <person name="Feldgarden M."/>
            <person name="Gevers D."/>
            <person name="Saerens B."/>
            <person name="Vaneechoutte M."/>
            <person name="Walker B."/>
            <person name="Young S."/>
            <person name="Zeng Q."/>
            <person name="Gargeya S."/>
            <person name="Fitzgerald M."/>
            <person name="Haas B."/>
            <person name="Abouelleil A."/>
            <person name="Allen A.W."/>
            <person name="Alvarado L."/>
            <person name="Arachchi H.M."/>
            <person name="Berlin A.M."/>
            <person name="Chapman S.B."/>
            <person name="Gainer-Dewar J."/>
            <person name="Goldberg J."/>
            <person name="Griggs A."/>
            <person name="Gujja S."/>
            <person name="Hansen M."/>
            <person name="Howarth C."/>
            <person name="Imamovic A."/>
            <person name="Ireland A."/>
            <person name="Larimer J."/>
            <person name="McCowan C."/>
            <person name="Murphy C."/>
            <person name="Pearson M."/>
            <person name="Poon T.W."/>
            <person name="Priest M."/>
            <person name="Roberts A."/>
            <person name="Saif S."/>
            <person name="Shea T."/>
            <person name="Sisk P."/>
            <person name="Sykes S."/>
            <person name="Wortman J."/>
            <person name="Nusbaum C."/>
            <person name="Birren B."/>
        </authorList>
    </citation>
    <scope>NUCLEOTIDE SEQUENCE [LARGE SCALE GENOMIC DNA]</scope>
    <source>
        <strain evidence="11 12">ACS-120-V-Col10b</strain>
    </source>
</reference>
<evidence type="ECO:0000313" key="12">
    <source>
        <dbReference type="Proteomes" id="UP000014387"/>
    </source>
</evidence>
<evidence type="ECO:0000256" key="8">
    <source>
        <dbReference type="ARBA" id="ARBA00023186"/>
    </source>
</evidence>
<dbReference type="GO" id="GO:0005737">
    <property type="term" value="C:cytoplasm"/>
    <property type="evidence" value="ECO:0007669"/>
    <property type="project" value="UniProtKB-SubCell"/>
</dbReference>
<dbReference type="GO" id="GO:0006779">
    <property type="term" value="P:porphyrin-containing compound biosynthetic process"/>
    <property type="evidence" value="ECO:0007669"/>
    <property type="project" value="InterPro"/>
</dbReference>
<keyword evidence="3 9" id="KW-0349">Heme</keyword>
<dbReference type="EMBL" id="AGWN01000001">
    <property type="protein sequence ID" value="EPD30642.1"/>
    <property type="molecule type" value="Genomic_DNA"/>
</dbReference>
<dbReference type="CDD" id="cd01335">
    <property type="entry name" value="Radical_SAM"/>
    <property type="match status" value="1"/>
</dbReference>
<dbReference type="Pfam" id="PF04055">
    <property type="entry name" value="Radical_SAM"/>
    <property type="match status" value="1"/>
</dbReference>
<dbReference type="PANTHER" id="PTHR13932:SF5">
    <property type="entry name" value="RADICAL S-ADENOSYL METHIONINE DOMAIN-CONTAINING PROTEIN 1, MITOCHONDRIAL"/>
    <property type="match status" value="1"/>
</dbReference>
<keyword evidence="4 9" id="KW-0949">S-adenosyl-L-methionine</keyword>
<evidence type="ECO:0000256" key="6">
    <source>
        <dbReference type="ARBA" id="ARBA00023004"/>
    </source>
</evidence>
<keyword evidence="7 9" id="KW-0411">Iron-sulfur</keyword>
<dbReference type="NCBIfam" id="TIGR00539">
    <property type="entry name" value="hemN_rel"/>
    <property type="match status" value="1"/>
</dbReference>
<evidence type="ECO:0000313" key="11">
    <source>
        <dbReference type="EMBL" id="EPD30642.1"/>
    </source>
</evidence>
<keyword evidence="5 9" id="KW-0479">Metal-binding</keyword>
<evidence type="ECO:0000256" key="4">
    <source>
        <dbReference type="ARBA" id="ARBA00022691"/>
    </source>
</evidence>
<dbReference type="GO" id="GO:0051539">
    <property type="term" value="F:4 iron, 4 sulfur cluster binding"/>
    <property type="evidence" value="ECO:0007669"/>
    <property type="project" value="UniProtKB-UniRule"/>
</dbReference>
<dbReference type="SUPFAM" id="SSF102114">
    <property type="entry name" value="Radical SAM enzymes"/>
    <property type="match status" value="1"/>
</dbReference>
<dbReference type="PANTHER" id="PTHR13932">
    <property type="entry name" value="COPROPORPHYRINIGEN III OXIDASE"/>
    <property type="match status" value="1"/>
</dbReference>
<comment type="function">
    <text evidence="9">Probably acts as a heme chaperone, transferring heme to an unknown acceptor. Binds one molecule of heme per monomer, possibly covalently. Binds 1 [4Fe-4S] cluster. The cluster is coordinated with 3 cysteines and an exchangeable S-adenosyl-L-methionine.</text>
</comment>
<organism evidence="11 12">
    <name type="scientific">Gleimia europaea ACS-120-V-Col10b</name>
    <dbReference type="NCBI Taxonomy" id="883069"/>
    <lineage>
        <taxon>Bacteria</taxon>
        <taxon>Bacillati</taxon>
        <taxon>Actinomycetota</taxon>
        <taxon>Actinomycetes</taxon>
        <taxon>Actinomycetales</taxon>
        <taxon>Actinomycetaceae</taxon>
        <taxon>Gleimia</taxon>
    </lineage>
</organism>
<dbReference type="InterPro" id="IPR034505">
    <property type="entry name" value="Coproporphyrinogen-III_oxidase"/>
</dbReference>
<dbReference type="PROSITE" id="PS51918">
    <property type="entry name" value="RADICAL_SAM"/>
    <property type="match status" value="1"/>
</dbReference>
<evidence type="ECO:0000259" key="10">
    <source>
        <dbReference type="PROSITE" id="PS51918"/>
    </source>
</evidence>
<evidence type="ECO:0000256" key="9">
    <source>
        <dbReference type="RuleBase" id="RU364116"/>
    </source>
</evidence>
<dbReference type="Gene3D" id="3.20.20.70">
    <property type="entry name" value="Aldolase class I"/>
    <property type="match status" value="1"/>
</dbReference>
<dbReference type="SMART" id="SM00729">
    <property type="entry name" value="Elp3"/>
    <property type="match status" value="1"/>
</dbReference>
<dbReference type="SFLD" id="SFLDS00029">
    <property type="entry name" value="Radical_SAM"/>
    <property type="match status" value="1"/>
</dbReference>